<organism evidence="1 2">
    <name type="scientific">Suillus luteus UH-Slu-Lm8-n1</name>
    <dbReference type="NCBI Taxonomy" id="930992"/>
    <lineage>
        <taxon>Eukaryota</taxon>
        <taxon>Fungi</taxon>
        <taxon>Dikarya</taxon>
        <taxon>Basidiomycota</taxon>
        <taxon>Agaricomycotina</taxon>
        <taxon>Agaricomycetes</taxon>
        <taxon>Agaricomycetidae</taxon>
        <taxon>Boletales</taxon>
        <taxon>Suillineae</taxon>
        <taxon>Suillaceae</taxon>
        <taxon>Suillus</taxon>
    </lineage>
</organism>
<dbReference type="EMBL" id="KN835153">
    <property type="protein sequence ID" value="KIK46900.1"/>
    <property type="molecule type" value="Genomic_DNA"/>
</dbReference>
<dbReference type="HOGENOM" id="CLU_2874090_0_0_1"/>
<keyword evidence="2" id="KW-1185">Reference proteome</keyword>
<evidence type="ECO:0000313" key="1">
    <source>
        <dbReference type="EMBL" id="KIK46900.1"/>
    </source>
</evidence>
<reference evidence="2" key="2">
    <citation type="submission" date="2015-01" db="EMBL/GenBank/DDBJ databases">
        <title>Evolutionary Origins and Diversification of the Mycorrhizal Mutualists.</title>
        <authorList>
            <consortium name="DOE Joint Genome Institute"/>
            <consortium name="Mycorrhizal Genomics Consortium"/>
            <person name="Kohler A."/>
            <person name="Kuo A."/>
            <person name="Nagy L.G."/>
            <person name="Floudas D."/>
            <person name="Copeland A."/>
            <person name="Barry K.W."/>
            <person name="Cichocki N."/>
            <person name="Veneault-Fourrey C."/>
            <person name="LaButti K."/>
            <person name="Lindquist E.A."/>
            <person name="Lipzen A."/>
            <person name="Lundell T."/>
            <person name="Morin E."/>
            <person name="Murat C."/>
            <person name="Riley R."/>
            <person name="Ohm R."/>
            <person name="Sun H."/>
            <person name="Tunlid A."/>
            <person name="Henrissat B."/>
            <person name="Grigoriev I.V."/>
            <person name="Hibbett D.S."/>
            <person name="Martin F."/>
        </authorList>
    </citation>
    <scope>NUCLEOTIDE SEQUENCE [LARGE SCALE GENOMIC DNA]</scope>
    <source>
        <strain evidence="2">UH-Slu-Lm8-n1</strain>
    </source>
</reference>
<dbReference type="Proteomes" id="UP000054485">
    <property type="component" value="Unassembled WGS sequence"/>
</dbReference>
<name>A0A0D0A9L5_9AGAM</name>
<gene>
    <name evidence="1" type="ORF">CY34DRAFT_799891</name>
</gene>
<proteinExistence type="predicted"/>
<accession>A0A0D0A9L5</accession>
<dbReference type="InParanoid" id="A0A0D0A9L5"/>
<reference evidence="1 2" key="1">
    <citation type="submission" date="2014-04" db="EMBL/GenBank/DDBJ databases">
        <authorList>
            <consortium name="DOE Joint Genome Institute"/>
            <person name="Kuo A."/>
            <person name="Ruytinx J."/>
            <person name="Rineau F."/>
            <person name="Colpaert J."/>
            <person name="Kohler A."/>
            <person name="Nagy L.G."/>
            <person name="Floudas D."/>
            <person name="Copeland A."/>
            <person name="Barry K.W."/>
            <person name="Cichocki N."/>
            <person name="Veneault-Fourrey C."/>
            <person name="LaButti K."/>
            <person name="Lindquist E.A."/>
            <person name="Lipzen A."/>
            <person name="Lundell T."/>
            <person name="Morin E."/>
            <person name="Murat C."/>
            <person name="Sun H."/>
            <person name="Tunlid A."/>
            <person name="Henrissat B."/>
            <person name="Grigoriev I.V."/>
            <person name="Hibbett D.S."/>
            <person name="Martin F."/>
            <person name="Nordberg H.P."/>
            <person name="Cantor M.N."/>
            <person name="Hua S.X."/>
        </authorList>
    </citation>
    <scope>NUCLEOTIDE SEQUENCE [LARGE SCALE GENOMIC DNA]</scope>
    <source>
        <strain evidence="1 2">UH-Slu-Lm8-n1</strain>
    </source>
</reference>
<dbReference type="AlphaFoldDB" id="A0A0D0A9L5"/>
<evidence type="ECO:0000313" key="2">
    <source>
        <dbReference type="Proteomes" id="UP000054485"/>
    </source>
</evidence>
<sequence length="64" mass="7065">MHKLAVVSALISKVLPFQRTEAWLRAVNRNKAHCSAMAGRRQGRCRPCSGNVLAKSGKMNELCL</sequence>
<feature type="non-terminal residue" evidence="1">
    <location>
        <position position="64"/>
    </location>
</feature>
<protein>
    <submittedName>
        <fullName evidence="1">Uncharacterized protein</fullName>
    </submittedName>
</protein>